<dbReference type="AlphaFoldDB" id="A0A1I7ZNY6"/>
<evidence type="ECO:0000313" key="1">
    <source>
        <dbReference type="Proteomes" id="UP000095287"/>
    </source>
</evidence>
<evidence type="ECO:0000313" key="2">
    <source>
        <dbReference type="WBParaSite" id="L893_g2818.t1"/>
    </source>
</evidence>
<name>A0A1I7ZNY6_9BILA</name>
<dbReference type="WBParaSite" id="L893_g2818.t1">
    <property type="protein sequence ID" value="L893_g2818.t1"/>
    <property type="gene ID" value="L893_g2818"/>
</dbReference>
<organism evidence="1 2">
    <name type="scientific">Steinernema glaseri</name>
    <dbReference type="NCBI Taxonomy" id="37863"/>
    <lineage>
        <taxon>Eukaryota</taxon>
        <taxon>Metazoa</taxon>
        <taxon>Ecdysozoa</taxon>
        <taxon>Nematoda</taxon>
        <taxon>Chromadorea</taxon>
        <taxon>Rhabditida</taxon>
        <taxon>Tylenchina</taxon>
        <taxon>Panagrolaimomorpha</taxon>
        <taxon>Strongyloidoidea</taxon>
        <taxon>Steinernematidae</taxon>
        <taxon>Steinernema</taxon>
    </lineage>
</organism>
<reference evidence="2" key="1">
    <citation type="submission" date="2016-11" db="UniProtKB">
        <authorList>
            <consortium name="WormBaseParasite"/>
        </authorList>
    </citation>
    <scope>IDENTIFICATION</scope>
</reference>
<sequence length="68" mass="7203">MHATFKMFAQSRQLGASEGNLFGVTPSMTSNAPRRHNMLDVMSETVASPDIPAVSDSHLSPSGSPVCL</sequence>
<dbReference type="Proteomes" id="UP000095287">
    <property type="component" value="Unplaced"/>
</dbReference>
<accession>A0A1I7ZNY6</accession>
<proteinExistence type="predicted"/>
<keyword evidence="1" id="KW-1185">Reference proteome</keyword>
<protein>
    <submittedName>
        <fullName evidence="2">Uncharacterized protein</fullName>
    </submittedName>
</protein>